<proteinExistence type="predicted"/>
<dbReference type="EMBL" id="PFSY01000090">
    <property type="protein sequence ID" value="PJC01948.1"/>
    <property type="molecule type" value="Genomic_DNA"/>
</dbReference>
<evidence type="ECO:0000313" key="3">
    <source>
        <dbReference type="EMBL" id="PJC01948.1"/>
    </source>
</evidence>
<dbReference type="AlphaFoldDB" id="A0A2M8DRI6"/>
<dbReference type="SUPFAM" id="SSF47413">
    <property type="entry name" value="lambda repressor-like DNA-binding domains"/>
    <property type="match status" value="1"/>
</dbReference>
<sequence>MYSFPELIKKIRGASGLTQKEFAEVIQVSTVLVSMIEAGQKDVSKNFIIKLSEKLEVNPSSITPFLYIYKDIDNKDISKIEKTFIDLGEKLQYFLINQKAKNLKKYVRSK</sequence>
<gene>
    <name evidence="3" type="ORF">CO073_02035</name>
</gene>
<dbReference type="Gene3D" id="1.10.260.40">
    <property type="entry name" value="lambda repressor-like DNA-binding domains"/>
    <property type="match status" value="1"/>
</dbReference>
<evidence type="ECO:0000256" key="1">
    <source>
        <dbReference type="ARBA" id="ARBA00023125"/>
    </source>
</evidence>
<dbReference type="GO" id="GO:0003677">
    <property type="term" value="F:DNA binding"/>
    <property type="evidence" value="ECO:0007669"/>
    <property type="project" value="UniProtKB-KW"/>
</dbReference>
<feature type="domain" description="HTH cro/C1-type" evidence="2">
    <location>
        <begin position="8"/>
        <end position="62"/>
    </location>
</feature>
<dbReference type="Pfam" id="PF01381">
    <property type="entry name" value="HTH_3"/>
    <property type="match status" value="1"/>
</dbReference>
<dbReference type="Proteomes" id="UP000230136">
    <property type="component" value="Unassembled WGS sequence"/>
</dbReference>
<dbReference type="SMART" id="SM00530">
    <property type="entry name" value="HTH_XRE"/>
    <property type="match status" value="1"/>
</dbReference>
<protein>
    <recommendedName>
        <fullName evidence="2">HTH cro/C1-type domain-containing protein</fullName>
    </recommendedName>
</protein>
<evidence type="ECO:0000259" key="2">
    <source>
        <dbReference type="PROSITE" id="PS50943"/>
    </source>
</evidence>
<accession>A0A2M8DRI6</accession>
<reference evidence="4" key="1">
    <citation type="submission" date="2017-09" db="EMBL/GenBank/DDBJ databases">
        <title>Depth-based differentiation of microbial function through sediment-hosted aquifers and enrichment of novel symbionts in the deep terrestrial subsurface.</title>
        <authorList>
            <person name="Probst A.J."/>
            <person name="Ladd B."/>
            <person name="Jarett J.K."/>
            <person name="Geller-Mcgrath D.E."/>
            <person name="Sieber C.M.K."/>
            <person name="Emerson J.B."/>
            <person name="Anantharaman K."/>
            <person name="Thomas B.C."/>
            <person name="Malmstrom R."/>
            <person name="Stieglmeier M."/>
            <person name="Klingl A."/>
            <person name="Woyke T."/>
            <person name="Ryan C.M."/>
            <person name="Banfield J.F."/>
        </authorList>
    </citation>
    <scope>NUCLEOTIDE SEQUENCE [LARGE SCALE GENOMIC DNA]</scope>
</reference>
<dbReference type="PANTHER" id="PTHR46558:SF11">
    <property type="entry name" value="HTH-TYPE TRANSCRIPTIONAL REGULATOR XRE"/>
    <property type="match status" value="1"/>
</dbReference>
<dbReference type="InterPro" id="IPR001387">
    <property type="entry name" value="Cro/C1-type_HTH"/>
</dbReference>
<comment type="caution">
    <text evidence="3">The sequence shown here is derived from an EMBL/GenBank/DDBJ whole genome shotgun (WGS) entry which is preliminary data.</text>
</comment>
<evidence type="ECO:0000313" key="4">
    <source>
        <dbReference type="Proteomes" id="UP000230136"/>
    </source>
</evidence>
<dbReference type="PANTHER" id="PTHR46558">
    <property type="entry name" value="TRACRIPTIONAL REGULATORY PROTEIN-RELATED-RELATED"/>
    <property type="match status" value="1"/>
</dbReference>
<dbReference type="InterPro" id="IPR010982">
    <property type="entry name" value="Lambda_DNA-bd_dom_sf"/>
</dbReference>
<dbReference type="CDD" id="cd00093">
    <property type="entry name" value="HTH_XRE"/>
    <property type="match status" value="1"/>
</dbReference>
<keyword evidence="1" id="KW-0238">DNA-binding</keyword>
<organism evidence="3 4">
    <name type="scientific">Candidatus Komeilibacteria bacterium CG_4_9_14_0_8_um_filter_36_9</name>
    <dbReference type="NCBI Taxonomy" id="1974473"/>
    <lineage>
        <taxon>Bacteria</taxon>
        <taxon>Candidatus Komeiliibacteriota</taxon>
    </lineage>
</organism>
<name>A0A2M8DRI6_9BACT</name>
<dbReference type="PROSITE" id="PS50943">
    <property type="entry name" value="HTH_CROC1"/>
    <property type="match status" value="1"/>
</dbReference>